<dbReference type="InterPro" id="IPR002939">
    <property type="entry name" value="DnaJ_C"/>
</dbReference>
<dbReference type="GO" id="GO:0006457">
    <property type="term" value="P:protein folding"/>
    <property type="evidence" value="ECO:0007669"/>
    <property type="project" value="InterPro"/>
</dbReference>
<dbReference type="PROSITE" id="PS00636">
    <property type="entry name" value="DNAJ_1"/>
    <property type="match status" value="1"/>
</dbReference>
<dbReference type="Pfam" id="PF01556">
    <property type="entry name" value="DnaJ_C"/>
    <property type="match status" value="1"/>
</dbReference>
<dbReference type="SUPFAM" id="SSF49493">
    <property type="entry name" value="HSP40/DnaJ peptide-binding domain"/>
    <property type="match status" value="2"/>
</dbReference>
<evidence type="ECO:0000259" key="7">
    <source>
        <dbReference type="PROSITE" id="PS50076"/>
    </source>
</evidence>
<dbReference type="Pfam" id="PF00684">
    <property type="entry name" value="DnaJ_CXXCXGXG"/>
    <property type="match status" value="1"/>
</dbReference>
<evidence type="ECO:0000256" key="4">
    <source>
        <dbReference type="ARBA" id="ARBA00022833"/>
    </source>
</evidence>
<keyword evidence="4 5" id="KW-0862">Zinc</keyword>
<dbReference type="PROSITE" id="PS50076">
    <property type="entry name" value="DNAJ_2"/>
    <property type="match status" value="1"/>
</dbReference>
<dbReference type="SUPFAM" id="SSF57938">
    <property type="entry name" value="DnaJ/Hsp40 cysteine-rich domain"/>
    <property type="match status" value="1"/>
</dbReference>
<evidence type="ECO:0000256" key="1">
    <source>
        <dbReference type="ARBA" id="ARBA00022723"/>
    </source>
</evidence>
<accession>A0A165CZE0</accession>
<feature type="domain" description="CR-type" evidence="8">
    <location>
        <begin position="140"/>
        <end position="220"/>
    </location>
</feature>
<dbReference type="InParanoid" id="A0A165CZE0"/>
<dbReference type="Gene3D" id="1.10.287.110">
    <property type="entry name" value="DnaJ domain"/>
    <property type="match status" value="1"/>
</dbReference>
<organism evidence="9 10">
    <name type="scientific">Calocera cornea HHB12733</name>
    <dbReference type="NCBI Taxonomy" id="1353952"/>
    <lineage>
        <taxon>Eukaryota</taxon>
        <taxon>Fungi</taxon>
        <taxon>Dikarya</taxon>
        <taxon>Basidiomycota</taxon>
        <taxon>Agaricomycotina</taxon>
        <taxon>Dacrymycetes</taxon>
        <taxon>Dacrymycetales</taxon>
        <taxon>Dacrymycetaceae</taxon>
        <taxon>Calocera</taxon>
    </lineage>
</organism>
<dbReference type="EMBL" id="KV424093">
    <property type="protein sequence ID" value="KZT51738.1"/>
    <property type="molecule type" value="Genomic_DNA"/>
</dbReference>
<dbReference type="Proteomes" id="UP000076842">
    <property type="component" value="Unassembled WGS sequence"/>
</dbReference>
<sequence>VVVHTAYYDMLGVSVDATDDEIKRAYKRRAMSTHPDKNPSPSAHSEFQELQAAYAVLSDGHKRAAYDRYGPDSGPASSSAGAGEGMTQEDLFSQMFSGFGFDMSGAEGLFGPGAGAGGGGSGRGDEEIDYDVALEDLYCGKEVTMTVERTRACGHCKGSGGKSGATPKPCVACEGRGKVSMGPMMARTIIACEECHGLGQKFRDKDRCKRCHGRRVTKEKKRLVAHVERGARDGQRIVLHGEGDQAPGQQQPGDVILRLHLRPHAAFEQHGLHLLTTVHITLSEALLGFERVALTHLDGRGIRLASPPGKAIASQSVFRVPGEGMPAYRRPETRGDLFVLFEIEMPSPEWLRGADRGALEKLLPPRKREILPAGGVVDEPGMEESGMDEFVEEDEGEWEDDDDDDDGQGEGFGAHGAGGRGPECTHQ</sequence>
<keyword evidence="10" id="KW-1185">Reference proteome</keyword>
<dbReference type="InterPro" id="IPR001305">
    <property type="entry name" value="HSP_DnaJ_Cys-rich_dom"/>
</dbReference>
<dbReference type="FunCoup" id="A0A165CZE0">
    <property type="interactions" value="364"/>
</dbReference>
<name>A0A165CZE0_9BASI</name>
<dbReference type="InterPro" id="IPR044713">
    <property type="entry name" value="DNJA1/2-like"/>
</dbReference>
<dbReference type="InterPro" id="IPR036410">
    <property type="entry name" value="HSP_DnaJ_Cys-rich_dom_sf"/>
</dbReference>
<reference evidence="9 10" key="1">
    <citation type="journal article" date="2016" name="Mol. Biol. Evol.">
        <title>Comparative Genomics of Early-Diverging Mushroom-Forming Fungi Provides Insights into the Origins of Lignocellulose Decay Capabilities.</title>
        <authorList>
            <person name="Nagy L.G."/>
            <person name="Riley R."/>
            <person name="Tritt A."/>
            <person name="Adam C."/>
            <person name="Daum C."/>
            <person name="Floudas D."/>
            <person name="Sun H."/>
            <person name="Yadav J.S."/>
            <person name="Pangilinan J."/>
            <person name="Larsson K.H."/>
            <person name="Matsuura K."/>
            <person name="Barry K."/>
            <person name="Labutti K."/>
            <person name="Kuo R."/>
            <person name="Ohm R.A."/>
            <person name="Bhattacharya S.S."/>
            <person name="Shirouzu T."/>
            <person name="Yoshinaga Y."/>
            <person name="Martin F.M."/>
            <person name="Grigoriev I.V."/>
            <person name="Hibbett D.S."/>
        </authorList>
    </citation>
    <scope>NUCLEOTIDE SEQUENCE [LARGE SCALE GENOMIC DNA]</scope>
    <source>
        <strain evidence="9 10">HHB12733</strain>
    </source>
</reference>
<dbReference type="Gene3D" id="2.60.260.20">
    <property type="entry name" value="Urease metallochaperone UreE, N-terminal domain"/>
    <property type="match status" value="2"/>
</dbReference>
<dbReference type="OrthoDB" id="550424at2759"/>
<feature type="domain" description="J" evidence="7">
    <location>
        <begin position="6"/>
        <end position="70"/>
    </location>
</feature>
<keyword evidence="1 5" id="KW-0479">Metal-binding</keyword>
<dbReference type="PROSITE" id="PS51188">
    <property type="entry name" value="ZF_CR"/>
    <property type="match status" value="1"/>
</dbReference>
<dbReference type="InterPro" id="IPR001623">
    <property type="entry name" value="DnaJ_domain"/>
</dbReference>
<dbReference type="GO" id="GO:0030544">
    <property type="term" value="F:Hsp70 protein binding"/>
    <property type="evidence" value="ECO:0007669"/>
    <property type="project" value="InterPro"/>
</dbReference>
<feature type="compositionally biased region" description="Acidic residues" evidence="6">
    <location>
        <begin position="380"/>
        <end position="408"/>
    </location>
</feature>
<evidence type="ECO:0000256" key="5">
    <source>
        <dbReference type="PROSITE-ProRule" id="PRU00546"/>
    </source>
</evidence>
<gene>
    <name evidence="9" type="ORF">CALCODRAFT_442647</name>
</gene>
<dbReference type="InterPro" id="IPR036869">
    <property type="entry name" value="J_dom_sf"/>
</dbReference>
<dbReference type="Pfam" id="PF00226">
    <property type="entry name" value="DnaJ"/>
    <property type="match status" value="1"/>
</dbReference>
<feature type="non-terminal residue" evidence="9">
    <location>
        <position position="1"/>
    </location>
</feature>
<dbReference type="SMART" id="SM00271">
    <property type="entry name" value="DnaJ"/>
    <property type="match status" value="1"/>
</dbReference>
<dbReference type="AlphaFoldDB" id="A0A165CZE0"/>
<evidence type="ECO:0000259" key="8">
    <source>
        <dbReference type="PROSITE" id="PS51188"/>
    </source>
</evidence>
<evidence type="ECO:0000256" key="6">
    <source>
        <dbReference type="SAM" id="MobiDB-lite"/>
    </source>
</evidence>
<dbReference type="GO" id="GO:0008270">
    <property type="term" value="F:zinc ion binding"/>
    <property type="evidence" value="ECO:0007669"/>
    <property type="project" value="UniProtKB-KW"/>
</dbReference>
<keyword evidence="2" id="KW-0677">Repeat</keyword>
<dbReference type="FunFam" id="2.10.230.10:FF:000001">
    <property type="entry name" value="DnaJ subfamily A member 2"/>
    <property type="match status" value="1"/>
</dbReference>
<dbReference type="GO" id="GO:0005524">
    <property type="term" value="F:ATP binding"/>
    <property type="evidence" value="ECO:0007669"/>
    <property type="project" value="InterPro"/>
</dbReference>
<dbReference type="InterPro" id="IPR008971">
    <property type="entry name" value="HSP40/DnaJ_pept-bd"/>
</dbReference>
<dbReference type="PRINTS" id="PR00625">
    <property type="entry name" value="JDOMAIN"/>
</dbReference>
<feature type="zinc finger region" description="CR-type" evidence="5">
    <location>
        <begin position="140"/>
        <end position="220"/>
    </location>
</feature>
<proteinExistence type="inferred from homology"/>
<dbReference type="GO" id="GO:0009408">
    <property type="term" value="P:response to heat"/>
    <property type="evidence" value="ECO:0007669"/>
    <property type="project" value="InterPro"/>
</dbReference>
<dbReference type="GO" id="GO:0051082">
    <property type="term" value="F:unfolded protein binding"/>
    <property type="evidence" value="ECO:0007669"/>
    <property type="project" value="InterPro"/>
</dbReference>
<dbReference type="SUPFAM" id="SSF46565">
    <property type="entry name" value="Chaperone J-domain"/>
    <property type="match status" value="1"/>
</dbReference>
<feature type="region of interest" description="Disordered" evidence="6">
    <location>
        <begin position="370"/>
        <end position="427"/>
    </location>
</feature>
<keyword evidence="3 5" id="KW-0863">Zinc-finger</keyword>
<feature type="compositionally biased region" description="Gly residues" evidence="6">
    <location>
        <begin position="409"/>
        <end position="421"/>
    </location>
</feature>
<evidence type="ECO:0000256" key="3">
    <source>
        <dbReference type="ARBA" id="ARBA00022771"/>
    </source>
</evidence>
<dbReference type="CDD" id="cd10719">
    <property type="entry name" value="DnaJ_zf"/>
    <property type="match status" value="1"/>
</dbReference>
<feature type="region of interest" description="Disordered" evidence="6">
    <location>
        <begin position="65"/>
        <end position="84"/>
    </location>
</feature>
<dbReference type="InterPro" id="IPR018253">
    <property type="entry name" value="DnaJ_domain_CS"/>
</dbReference>
<dbReference type="HAMAP" id="MF_01152">
    <property type="entry name" value="DnaJ"/>
    <property type="match status" value="1"/>
</dbReference>
<evidence type="ECO:0000313" key="10">
    <source>
        <dbReference type="Proteomes" id="UP000076842"/>
    </source>
</evidence>
<dbReference type="FunFam" id="2.60.260.20:FF:000003">
    <property type="entry name" value="DnaJ subfamily A member 2"/>
    <property type="match status" value="1"/>
</dbReference>
<evidence type="ECO:0000256" key="2">
    <source>
        <dbReference type="ARBA" id="ARBA00022737"/>
    </source>
</evidence>
<evidence type="ECO:0000313" key="9">
    <source>
        <dbReference type="EMBL" id="KZT51738.1"/>
    </source>
</evidence>
<dbReference type="PANTHER" id="PTHR43888">
    <property type="entry name" value="DNAJ-LIKE-2, ISOFORM A-RELATED"/>
    <property type="match status" value="1"/>
</dbReference>
<dbReference type="InterPro" id="IPR012724">
    <property type="entry name" value="DnaJ"/>
</dbReference>
<dbReference type="CDD" id="cd10747">
    <property type="entry name" value="DnaJ_C"/>
    <property type="match status" value="1"/>
</dbReference>
<feature type="compositionally biased region" description="Low complexity" evidence="6">
    <location>
        <begin position="71"/>
        <end position="81"/>
    </location>
</feature>
<protein>
    <submittedName>
        <fullName evidence="9">DnaJ-domain-containing protein</fullName>
    </submittedName>
</protein>
<dbReference type="Gene3D" id="2.10.230.10">
    <property type="entry name" value="Heat shock protein DnaJ, cysteine-rich domain"/>
    <property type="match status" value="1"/>
</dbReference>
<dbReference type="CDD" id="cd06257">
    <property type="entry name" value="DnaJ"/>
    <property type="match status" value="1"/>
</dbReference>
<dbReference type="STRING" id="1353952.A0A165CZE0"/>